<organism evidence="1">
    <name type="scientific">Salmonella newport</name>
    <dbReference type="NCBI Taxonomy" id="108619"/>
    <lineage>
        <taxon>Bacteria</taxon>
        <taxon>Pseudomonadati</taxon>
        <taxon>Pseudomonadota</taxon>
        <taxon>Gammaproteobacteria</taxon>
        <taxon>Enterobacterales</taxon>
        <taxon>Enterobacteriaceae</taxon>
        <taxon>Salmonella</taxon>
    </lineage>
</organism>
<name>A0A5U9VLR2_SALNE</name>
<comment type="caution">
    <text evidence="1">The sequence shown here is derived from an EMBL/GenBank/DDBJ whole genome shotgun (WGS) entry which is preliminary data.</text>
</comment>
<protein>
    <submittedName>
        <fullName evidence="1">Uncharacterized protein</fullName>
    </submittedName>
</protein>
<sequence>MQGLIMVNYKNLSAEFEKSLSAFCNWSLEKDEQGKYIDKNTQYAWSEYLRINYLSFLDHGYDSKNLCCIK</sequence>
<reference evidence="1" key="1">
    <citation type="submission" date="2018-06" db="EMBL/GenBank/DDBJ databases">
        <authorList>
            <person name="Ashton P.M."/>
            <person name="Dallman T."/>
            <person name="Nair S."/>
            <person name="De Pinna E."/>
            <person name="Peters T."/>
            <person name="Grant K."/>
        </authorList>
    </citation>
    <scope>NUCLEOTIDE SEQUENCE [LARGE SCALE GENOMIC DNA]</scope>
    <source>
        <strain evidence="1">160804</strain>
    </source>
</reference>
<evidence type="ECO:0000313" key="1">
    <source>
        <dbReference type="EMBL" id="EBS4546919.1"/>
    </source>
</evidence>
<gene>
    <name evidence="1" type="ORF">DQK32_13565</name>
</gene>
<dbReference type="Proteomes" id="UP000839885">
    <property type="component" value="Unassembled WGS sequence"/>
</dbReference>
<dbReference type="EMBL" id="AAGVNP010000066">
    <property type="protein sequence ID" value="EBS4546919.1"/>
    <property type="molecule type" value="Genomic_DNA"/>
</dbReference>
<accession>A0A5U9VLR2</accession>
<proteinExistence type="predicted"/>
<dbReference type="AlphaFoldDB" id="A0A5U9VLR2"/>